<gene>
    <name evidence="3" type="ORF">L9S41_01895</name>
</gene>
<dbReference type="PANTHER" id="PTHR38075:SF1">
    <property type="entry name" value="DUF4139 DOMAIN-CONTAINING PROTEIN"/>
    <property type="match status" value="1"/>
</dbReference>
<evidence type="ECO:0000313" key="4">
    <source>
        <dbReference type="Proteomes" id="UP001060414"/>
    </source>
</evidence>
<evidence type="ECO:0000259" key="2">
    <source>
        <dbReference type="Pfam" id="PF13598"/>
    </source>
</evidence>
<proteinExistence type="predicted"/>
<dbReference type="EMBL" id="CP092109">
    <property type="protein sequence ID" value="UWZ80160.1"/>
    <property type="molecule type" value="Genomic_DNA"/>
</dbReference>
<feature type="domain" description="DUF4139" evidence="2">
    <location>
        <begin position="186"/>
        <end position="476"/>
    </location>
</feature>
<feature type="signal peptide" evidence="1">
    <location>
        <begin position="1"/>
        <end position="23"/>
    </location>
</feature>
<keyword evidence="1" id="KW-0732">Signal</keyword>
<protein>
    <submittedName>
        <fullName evidence="3">DUF4139 domain-containing protein</fullName>
    </submittedName>
</protein>
<evidence type="ECO:0000313" key="3">
    <source>
        <dbReference type="EMBL" id="UWZ80160.1"/>
    </source>
</evidence>
<reference evidence="3" key="1">
    <citation type="journal article" date="2022" name="Environ. Microbiol.">
        <title>Geoalkalibacter halelectricus SAP #1 sp. nov. possessing extracellular electron transfer and mineral#reducing capabilities from a haloalkaline environment.</title>
        <authorList>
            <person name="Yadav S."/>
            <person name="Singh R."/>
            <person name="Sundharam S.S."/>
            <person name="Chaudhary S."/>
            <person name="Krishnamurthi S."/>
            <person name="Patil S.A."/>
        </authorList>
    </citation>
    <scope>NUCLEOTIDE SEQUENCE</scope>
    <source>
        <strain evidence="3">SAP-1</strain>
    </source>
</reference>
<organism evidence="3 4">
    <name type="scientific">Geoalkalibacter halelectricus</name>
    <dbReference type="NCBI Taxonomy" id="2847045"/>
    <lineage>
        <taxon>Bacteria</taxon>
        <taxon>Pseudomonadati</taxon>
        <taxon>Thermodesulfobacteriota</taxon>
        <taxon>Desulfuromonadia</taxon>
        <taxon>Desulfuromonadales</taxon>
        <taxon>Geoalkalibacteraceae</taxon>
        <taxon>Geoalkalibacter</taxon>
    </lineage>
</organism>
<keyword evidence="4" id="KW-1185">Reference proteome</keyword>
<sequence length="479" mass="53444">MKRILSALLLAALLLGLAPLSWAGEITTSLDDRRALEVTIYNEDLALVKDLRRVRLPSGVSRLALGDVSARMHPQTALLEVREGGGEISIHEQFFDFDLLTPRNLLKNHVGRQVQWVRTHPQTGAETVEAATLLAYGDEGMVLQVGERIETQIPGRLVFTELPAGLRERPTLVAVLENSWAGTYDLELSYLTGGMSWRADYAARLDHAGERLALSSWATLTNQSGTSFDEVRVHLVAGEVGRVPEDLRPQPELMVRAAMAAPADKMAAESFFDYQLYRLPRLTSLADRQTKQVALFSTAAVPVRKEYVLRGADYYYSGRFADLGERLPVAVLLEFVNREQDGLGLPLPQGILRVYQEDGEGGTRFIGENRLAHTPRNEKVRLQLGNAFDLSATRKQTDFRRIAGGERQAPVVETAYELRLRNGGKQAVEVRIEEPLPGDWEILSETLPHRKEAAHLAVWEVRVPAEGEARLEYRALVRD</sequence>
<evidence type="ECO:0000256" key="1">
    <source>
        <dbReference type="SAM" id="SignalP"/>
    </source>
</evidence>
<dbReference type="PANTHER" id="PTHR38075">
    <property type="entry name" value="DUF4139 DOMAIN-CONTAINING PROTEIN"/>
    <property type="match status" value="1"/>
</dbReference>
<name>A0ABY5ZLZ8_9BACT</name>
<feature type="chain" id="PRO_5045622271" evidence="1">
    <location>
        <begin position="24"/>
        <end position="479"/>
    </location>
</feature>
<dbReference type="Proteomes" id="UP001060414">
    <property type="component" value="Chromosome"/>
</dbReference>
<dbReference type="Pfam" id="PF13598">
    <property type="entry name" value="DUF4139"/>
    <property type="match status" value="1"/>
</dbReference>
<dbReference type="RefSeq" id="WP_260748517.1">
    <property type="nucleotide sequence ID" value="NZ_CP092109.1"/>
</dbReference>
<dbReference type="InterPro" id="IPR037291">
    <property type="entry name" value="DUF4139"/>
</dbReference>
<accession>A0ABY5ZLZ8</accession>